<dbReference type="EMBL" id="CP019605">
    <property type="protein sequence ID" value="AQP45774.1"/>
    <property type="molecule type" value="Genomic_DNA"/>
</dbReference>
<protein>
    <submittedName>
        <fullName evidence="1">Uncharacterized protein</fullName>
    </submittedName>
</protein>
<organism evidence="1 2">
    <name type="scientific">Tessaracoccus flavus</name>
    <dbReference type="NCBI Taxonomy" id="1610493"/>
    <lineage>
        <taxon>Bacteria</taxon>
        <taxon>Bacillati</taxon>
        <taxon>Actinomycetota</taxon>
        <taxon>Actinomycetes</taxon>
        <taxon>Propionibacteriales</taxon>
        <taxon>Propionibacteriaceae</taxon>
        <taxon>Tessaracoccus</taxon>
    </lineage>
</organism>
<evidence type="ECO:0000313" key="2">
    <source>
        <dbReference type="Proteomes" id="UP000188324"/>
    </source>
</evidence>
<reference evidence="1 2" key="1">
    <citation type="journal article" date="2016" name="Int. J. Syst. Evol. Microbiol.">
        <title>Tessaracoccus flavus sp. nov., isolated from the drainage system of a lindane-producing factory.</title>
        <authorList>
            <person name="Kumari R."/>
            <person name="Singh P."/>
            <person name="Schumann P."/>
            <person name="Lal R."/>
        </authorList>
    </citation>
    <scope>NUCLEOTIDE SEQUENCE [LARGE SCALE GENOMIC DNA]</scope>
    <source>
        <strain evidence="1 2">RP1T</strain>
    </source>
</reference>
<accession>A0A1Q2CI51</accession>
<dbReference type="Proteomes" id="UP000188324">
    <property type="component" value="Chromosome"/>
</dbReference>
<dbReference type="KEGG" id="tfl:RPIT_13985"/>
<keyword evidence="2" id="KW-1185">Reference proteome</keyword>
<dbReference type="STRING" id="1610493.RPIT_13985"/>
<sequence>MAPFLRALQQLDVPEPAITARLVAGVIESAMRLMESGGDPDAVTRTTLALVRAAVQPASHL</sequence>
<evidence type="ECO:0000313" key="1">
    <source>
        <dbReference type="EMBL" id="AQP45774.1"/>
    </source>
</evidence>
<name>A0A1Q2CI51_9ACTN</name>
<proteinExistence type="predicted"/>
<dbReference type="AlphaFoldDB" id="A0A1Q2CI51"/>
<gene>
    <name evidence="1" type="ORF">RPIT_13985</name>
</gene>